<dbReference type="PANTHER" id="PTHR42743:SF11">
    <property type="entry name" value="AMINODEOXYCHORISMATE LYASE"/>
    <property type="match status" value="1"/>
</dbReference>
<dbReference type="InterPro" id="IPR043132">
    <property type="entry name" value="BCAT-like_C"/>
</dbReference>
<sequence>MSNPYILVNDEFVLSNHPVLTANNRAFRYGDGVFESMRMVNGKLQFAELHADRLKAGMKTLKIDGYNLLDEYFLKQKTAELQKKNRLQGNVRYRLTVYRGGAGLYTPDSNKAGYVLEAESLDNNHYELNKKGLIIDVYDELTKHIDKLSNCKTINSLLFVLAGIYKKKHRLDEALILNHNGFLCESISSNLFVVYKDQIYTPSLEEGCIAGVMRTVVMQLAKQNDIQIVEAQINPQILTEADEVFVTNAVSGIRWVMGYGRKRYFNEKAKFLSTKLNETLS</sequence>
<dbReference type="InterPro" id="IPR001544">
    <property type="entry name" value="Aminotrans_IV"/>
</dbReference>
<dbReference type="InterPro" id="IPR050571">
    <property type="entry name" value="Class-IV_PLP-Dep_Aminotrnsfr"/>
</dbReference>
<dbReference type="EC" id="2.6.1.42" evidence="6"/>
<dbReference type="RefSeq" id="WP_243362470.1">
    <property type="nucleotide sequence ID" value="NZ_JALGBH010000002.1"/>
</dbReference>
<dbReference type="SUPFAM" id="SSF56752">
    <property type="entry name" value="D-aminoacid aminotransferase-like PLP-dependent enzymes"/>
    <property type="match status" value="1"/>
</dbReference>
<keyword evidence="13" id="KW-0032">Aminotransferase</keyword>
<dbReference type="EMBL" id="JALGBH010000002">
    <property type="protein sequence ID" value="MCJ0743327.1"/>
    <property type="molecule type" value="Genomic_DNA"/>
</dbReference>
<comment type="catalytic activity">
    <reaction evidence="9">
        <text>L-isoleucine + 2-oxoglutarate = (S)-3-methyl-2-oxopentanoate + L-glutamate</text>
        <dbReference type="Rhea" id="RHEA:24801"/>
        <dbReference type="ChEBI" id="CHEBI:16810"/>
        <dbReference type="ChEBI" id="CHEBI:29985"/>
        <dbReference type="ChEBI" id="CHEBI:35146"/>
        <dbReference type="ChEBI" id="CHEBI:58045"/>
        <dbReference type="EC" id="2.6.1.42"/>
    </reaction>
</comment>
<dbReference type="InterPro" id="IPR043131">
    <property type="entry name" value="BCAT-like_N"/>
</dbReference>
<comment type="pathway">
    <text evidence="3">Amino-acid biosynthesis; L-valine biosynthesis; L-valine from pyruvate: step 4/4.</text>
</comment>
<evidence type="ECO:0000256" key="5">
    <source>
        <dbReference type="ARBA" id="ARBA00009320"/>
    </source>
</evidence>
<protein>
    <recommendedName>
        <fullName evidence="6">branched-chain-amino-acid transaminase</fullName>
        <ecNumber evidence="6">2.6.1.42</ecNumber>
    </recommendedName>
</protein>
<comment type="caution">
    <text evidence="13">The sequence shown here is derived from an EMBL/GenBank/DDBJ whole genome shotgun (WGS) entry which is preliminary data.</text>
</comment>
<keyword evidence="7 12" id="KW-0663">Pyridoxal phosphate</keyword>
<comment type="catalytic activity">
    <reaction evidence="8">
        <text>L-valine + 2-oxoglutarate = 3-methyl-2-oxobutanoate + L-glutamate</text>
        <dbReference type="Rhea" id="RHEA:24813"/>
        <dbReference type="ChEBI" id="CHEBI:11851"/>
        <dbReference type="ChEBI" id="CHEBI:16810"/>
        <dbReference type="ChEBI" id="CHEBI:29985"/>
        <dbReference type="ChEBI" id="CHEBI:57762"/>
        <dbReference type="EC" id="2.6.1.42"/>
    </reaction>
</comment>
<dbReference type="GO" id="GO:0008483">
    <property type="term" value="F:transaminase activity"/>
    <property type="evidence" value="ECO:0007669"/>
    <property type="project" value="UniProtKB-KW"/>
</dbReference>
<evidence type="ECO:0000313" key="14">
    <source>
        <dbReference type="Proteomes" id="UP001165460"/>
    </source>
</evidence>
<keyword evidence="14" id="KW-1185">Reference proteome</keyword>
<comment type="similarity">
    <text evidence="5 11">Belongs to the class-IV pyridoxal-phosphate-dependent aminotransferase family.</text>
</comment>
<dbReference type="InterPro" id="IPR036038">
    <property type="entry name" value="Aminotransferase-like"/>
</dbReference>
<evidence type="ECO:0000256" key="1">
    <source>
        <dbReference type="ARBA" id="ARBA00001933"/>
    </source>
</evidence>
<reference evidence="13" key="1">
    <citation type="submission" date="2022-03" db="EMBL/GenBank/DDBJ databases">
        <authorList>
            <person name="Woo C.Y."/>
        </authorList>
    </citation>
    <scope>NUCLEOTIDE SEQUENCE</scope>
    <source>
        <strain evidence="13">CYS-01</strain>
    </source>
</reference>
<evidence type="ECO:0000256" key="6">
    <source>
        <dbReference type="ARBA" id="ARBA00013053"/>
    </source>
</evidence>
<evidence type="ECO:0000256" key="3">
    <source>
        <dbReference type="ARBA" id="ARBA00004931"/>
    </source>
</evidence>
<dbReference type="Pfam" id="PF01063">
    <property type="entry name" value="Aminotran_4"/>
    <property type="match status" value="1"/>
</dbReference>
<evidence type="ECO:0000256" key="2">
    <source>
        <dbReference type="ARBA" id="ARBA00004824"/>
    </source>
</evidence>
<keyword evidence="13" id="KW-0808">Transferase</keyword>
<comment type="catalytic activity">
    <reaction evidence="10">
        <text>L-leucine + 2-oxoglutarate = 4-methyl-2-oxopentanoate + L-glutamate</text>
        <dbReference type="Rhea" id="RHEA:18321"/>
        <dbReference type="ChEBI" id="CHEBI:16810"/>
        <dbReference type="ChEBI" id="CHEBI:17865"/>
        <dbReference type="ChEBI" id="CHEBI:29985"/>
        <dbReference type="ChEBI" id="CHEBI:57427"/>
        <dbReference type="EC" id="2.6.1.42"/>
    </reaction>
</comment>
<gene>
    <name evidence="13" type="ORF">MMF97_11435</name>
</gene>
<evidence type="ECO:0000256" key="7">
    <source>
        <dbReference type="ARBA" id="ARBA00022898"/>
    </source>
</evidence>
<evidence type="ECO:0000256" key="10">
    <source>
        <dbReference type="ARBA" id="ARBA00049229"/>
    </source>
</evidence>
<comment type="pathway">
    <text evidence="4">Amino-acid biosynthesis; L-leucine biosynthesis; L-leucine from 3-methyl-2-oxobutanoate: step 4/4.</text>
</comment>
<proteinExistence type="inferred from homology"/>
<evidence type="ECO:0000256" key="11">
    <source>
        <dbReference type="RuleBase" id="RU004106"/>
    </source>
</evidence>
<accession>A0ABS9ZYD0</accession>
<dbReference type="PROSITE" id="PS00770">
    <property type="entry name" value="AA_TRANSFER_CLASS_4"/>
    <property type="match status" value="1"/>
</dbReference>
<evidence type="ECO:0000256" key="12">
    <source>
        <dbReference type="RuleBase" id="RU004516"/>
    </source>
</evidence>
<evidence type="ECO:0000256" key="9">
    <source>
        <dbReference type="ARBA" id="ARBA00048798"/>
    </source>
</evidence>
<evidence type="ECO:0000256" key="8">
    <source>
        <dbReference type="ARBA" id="ARBA00048212"/>
    </source>
</evidence>
<comment type="pathway">
    <text evidence="2">Amino-acid biosynthesis; L-isoleucine biosynthesis; L-isoleucine from 2-oxobutanoate: step 4/4.</text>
</comment>
<evidence type="ECO:0000313" key="13">
    <source>
        <dbReference type="EMBL" id="MCJ0743327.1"/>
    </source>
</evidence>
<dbReference type="CDD" id="cd00449">
    <property type="entry name" value="PLPDE_IV"/>
    <property type="match status" value="1"/>
</dbReference>
<dbReference type="Gene3D" id="3.20.10.10">
    <property type="entry name" value="D-amino Acid Aminotransferase, subunit A, domain 2"/>
    <property type="match status" value="1"/>
</dbReference>
<dbReference type="Proteomes" id="UP001165460">
    <property type="component" value="Unassembled WGS sequence"/>
</dbReference>
<name>A0ABS9ZYD0_9SPHI</name>
<comment type="cofactor">
    <cofactor evidence="1 12">
        <name>pyridoxal 5'-phosphate</name>
        <dbReference type="ChEBI" id="CHEBI:597326"/>
    </cofactor>
</comment>
<dbReference type="InterPro" id="IPR018300">
    <property type="entry name" value="Aminotrans_IV_CS"/>
</dbReference>
<dbReference type="PANTHER" id="PTHR42743">
    <property type="entry name" value="AMINO-ACID AMINOTRANSFERASE"/>
    <property type="match status" value="1"/>
</dbReference>
<organism evidence="13 14">
    <name type="scientific">Pedobacter montanisoli</name>
    <dbReference type="NCBI Taxonomy" id="2923277"/>
    <lineage>
        <taxon>Bacteria</taxon>
        <taxon>Pseudomonadati</taxon>
        <taxon>Bacteroidota</taxon>
        <taxon>Sphingobacteriia</taxon>
        <taxon>Sphingobacteriales</taxon>
        <taxon>Sphingobacteriaceae</taxon>
        <taxon>Pedobacter</taxon>
    </lineage>
</organism>
<evidence type="ECO:0000256" key="4">
    <source>
        <dbReference type="ARBA" id="ARBA00005072"/>
    </source>
</evidence>
<dbReference type="Gene3D" id="3.30.470.10">
    <property type="match status" value="1"/>
</dbReference>